<feature type="domain" description="DUF6604" evidence="2">
    <location>
        <begin position="46"/>
        <end position="246"/>
    </location>
</feature>
<reference evidence="3" key="1">
    <citation type="journal article" date="2021" name="J Fungi (Basel)">
        <title>Virulence traits and population genomics of the black yeast Aureobasidium melanogenum.</title>
        <authorList>
            <person name="Cernosa A."/>
            <person name="Sun X."/>
            <person name="Gostincar C."/>
            <person name="Fang C."/>
            <person name="Gunde-Cimerman N."/>
            <person name="Song Z."/>
        </authorList>
    </citation>
    <scope>NUCLEOTIDE SEQUENCE</scope>
    <source>
        <strain evidence="3">EXF-9298</strain>
    </source>
</reference>
<keyword evidence="4" id="KW-1185">Reference proteome</keyword>
<feature type="compositionally biased region" description="Basic residues" evidence="1">
    <location>
        <begin position="118"/>
        <end position="130"/>
    </location>
</feature>
<protein>
    <recommendedName>
        <fullName evidence="2">DUF6604 domain-containing protein</fullName>
    </recommendedName>
</protein>
<feature type="region of interest" description="Disordered" evidence="1">
    <location>
        <begin position="116"/>
        <end position="147"/>
    </location>
</feature>
<gene>
    <name evidence="3" type="ORF">KCU98_g1674</name>
</gene>
<proteinExistence type="predicted"/>
<evidence type="ECO:0000256" key="1">
    <source>
        <dbReference type="SAM" id="MobiDB-lite"/>
    </source>
</evidence>
<feature type="non-terminal residue" evidence="3">
    <location>
        <position position="778"/>
    </location>
</feature>
<name>A0A9P8K0C0_AURME</name>
<reference evidence="3" key="2">
    <citation type="submission" date="2021-08" db="EMBL/GenBank/DDBJ databases">
        <authorList>
            <person name="Gostincar C."/>
            <person name="Sun X."/>
            <person name="Song Z."/>
            <person name="Gunde-Cimerman N."/>
        </authorList>
    </citation>
    <scope>NUCLEOTIDE SEQUENCE</scope>
    <source>
        <strain evidence="3">EXF-9298</strain>
    </source>
</reference>
<organism evidence="3 4">
    <name type="scientific">Aureobasidium melanogenum</name>
    <name type="common">Aureobasidium pullulans var. melanogenum</name>
    <dbReference type="NCBI Taxonomy" id="46634"/>
    <lineage>
        <taxon>Eukaryota</taxon>
        <taxon>Fungi</taxon>
        <taxon>Dikarya</taxon>
        <taxon>Ascomycota</taxon>
        <taxon>Pezizomycotina</taxon>
        <taxon>Dothideomycetes</taxon>
        <taxon>Dothideomycetidae</taxon>
        <taxon>Dothideales</taxon>
        <taxon>Saccotheciaceae</taxon>
        <taxon>Aureobasidium</taxon>
    </lineage>
</organism>
<accession>A0A9P8K0C0</accession>
<evidence type="ECO:0000259" key="2">
    <source>
        <dbReference type="Pfam" id="PF20253"/>
    </source>
</evidence>
<sequence length="778" mass="88862">MSSPTIYSRYKRTEKIVFRYINRVPPKSYQELLDTCTKIETKVFAIKEAPPQFVIVNLGVVIQLRELCAADFEEELETKDTATIDSVKRHRYWINFLKKLLDKFLDLQRRYRGTTGKAGKKITAKNKKKSNDKPSAGPNTPKPLQNSFEGLDVEEILDEAIDDDLAETSNSTPTTPSSRPSTDPPMPEEADDRLFLAWCHLKYLACGRDKLFGILDEVRQGRLSIEAGSTICRHTFDHMHKVSTDFSLKNLDLGVHRLLLEYINVPVLGVSDPDTLRELTKRERLLVAEEGSVIMSILCMAKDNMSAVQEAMANPFCRDILQNFDIFLDIERLSIFGTEAIFFEMSYLVKNGRGQFFSHIPFMIEVLVAVRKYFVEQTPEMYLELEQQSKCYEGESLFHTVAAVLEGRSPNPTGDGVKYTALIEHPPKVVNFSKSMVLTVAETTRRIKLNRYLHALDGCSRYGMMLAVCHFYCALKSHNLIKEDEIWEDMDFFLVNHVPLKEKNHEGFGYKLDYAKNLRPAAILTSFLLGMGIPNSLLTTMDRMELVAGVSKYRQDVRITPTSRAYIQFRKQQKIDKEAGRQIDRPWIRGYHGLFSTETPSVKALTEKLREDEEQLDKLVNFDLNYMLAVVMSSFLNEDKESSNTGAKVVDNVAALLNLFAVSKDKSVLRNAWERFLPQVKSLGDGGCRGLEKWETSIKTFGEQSRNNEADGLDDTILKLEADIERLRMSPPSQERDQTMQEMQSFATAFRLHNQAIKDIAKNSTHESRGELLDEEDY</sequence>
<dbReference type="Proteomes" id="UP000729357">
    <property type="component" value="Unassembled WGS sequence"/>
</dbReference>
<feature type="region of interest" description="Disordered" evidence="1">
    <location>
        <begin position="165"/>
        <end position="187"/>
    </location>
</feature>
<dbReference type="EMBL" id="JAHFXS010000067">
    <property type="protein sequence ID" value="KAG9989734.1"/>
    <property type="molecule type" value="Genomic_DNA"/>
</dbReference>
<evidence type="ECO:0000313" key="4">
    <source>
        <dbReference type="Proteomes" id="UP000729357"/>
    </source>
</evidence>
<dbReference type="AlphaFoldDB" id="A0A9P8K0C0"/>
<dbReference type="InterPro" id="IPR046539">
    <property type="entry name" value="DUF6604"/>
</dbReference>
<feature type="compositionally biased region" description="Low complexity" evidence="1">
    <location>
        <begin position="167"/>
        <end position="181"/>
    </location>
</feature>
<dbReference type="Pfam" id="PF20253">
    <property type="entry name" value="DUF6604"/>
    <property type="match status" value="1"/>
</dbReference>
<evidence type="ECO:0000313" key="3">
    <source>
        <dbReference type="EMBL" id="KAG9989734.1"/>
    </source>
</evidence>
<comment type="caution">
    <text evidence="3">The sequence shown here is derived from an EMBL/GenBank/DDBJ whole genome shotgun (WGS) entry which is preliminary data.</text>
</comment>